<reference evidence="12" key="1">
    <citation type="submission" date="2021-01" db="EMBL/GenBank/DDBJ databases">
        <authorList>
            <person name="Corre E."/>
            <person name="Pelletier E."/>
            <person name="Niang G."/>
            <person name="Scheremetjew M."/>
            <person name="Finn R."/>
            <person name="Kale V."/>
            <person name="Holt S."/>
            <person name="Cochrane G."/>
            <person name="Meng A."/>
            <person name="Brown T."/>
            <person name="Cohen L."/>
        </authorList>
    </citation>
    <scope>NUCLEOTIDE SEQUENCE</scope>
    <source>
        <strain evidence="12">CCMP281</strain>
    </source>
</reference>
<keyword evidence="7 10" id="KW-0472">Membrane</keyword>
<evidence type="ECO:0000313" key="12">
    <source>
        <dbReference type="EMBL" id="CAE0113111.1"/>
    </source>
</evidence>
<feature type="compositionally biased region" description="Basic residues" evidence="9">
    <location>
        <begin position="279"/>
        <end position="288"/>
    </location>
</feature>
<proteinExistence type="predicted"/>
<dbReference type="SUPFAM" id="SSF57850">
    <property type="entry name" value="RING/U-box"/>
    <property type="match status" value="1"/>
</dbReference>
<accession>A0A7S3ARJ4</accession>
<feature type="domain" description="RING-type" evidence="11">
    <location>
        <begin position="198"/>
        <end position="242"/>
    </location>
</feature>
<dbReference type="GO" id="GO:0016020">
    <property type="term" value="C:membrane"/>
    <property type="evidence" value="ECO:0007669"/>
    <property type="project" value="UniProtKB-SubCell"/>
</dbReference>
<dbReference type="Gene3D" id="3.30.40.10">
    <property type="entry name" value="Zinc/RING finger domain, C3HC4 (zinc finger)"/>
    <property type="match status" value="1"/>
</dbReference>
<name>A0A7S3ARJ4_9EUKA</name>
<evidence type="ECO:0000256" key="7">
    <source>
        <dbReference type="ARBA" id="ARBA00023136"/>
    </source>
</evidence>
<evidence type="ECO:0000256" key="10">
    <source>
        <dbReference type="SAM" id="Phobius"/>
    </source>
</evidence>
<evidence type="ECO:0000256" key="8">
    <source>
        <dbReference type="PROSITE-ProRule" id="PRU00175"/>
    </source>
</evidence>
<dbReference type="InterPro" id="IPR001841">
    <property type="entry name" value="Znf_RING"/>
</dbReference>
<evidence type="ECO:0000256" key="5">
    <source>
        <dbReference type="ARBA" id="ARBA00022833"/>
    </source>
</evidence>
<dbReference type="EMBL" id="HBHX01024750">
    <property type="protein sequence ID" value="CAE0113111.1"/>
    <property type="molecule type" value="Transcribed_RNA"/>
</dbReference>
<keyword evidence="2 10" id="KW-0812">Transmembrane</keyword>
<dbReference type="PROSITE" id="PS50089">
    <property type="entry name" value="ZF_RING_2"/>
    <property type="match status" value="1"/>
</dbReference>
<feature type="transmembrane region" description="Helical" evidence="10">
    <location>
        <begin position="76"/>
        <end position="97"/>
    </location>
</feature>
<dbReference type="PANTHER" id="PTHR47168">
    <property type="entry name" value="RING ZINC FINGER DOMAIN SUPERFAMILY PROTEIN-RELATED"/>
    <property type="match status" value="1"/>
</dbReference>
<dbReference type="InterPro" id="IPR051653">
    <property type="entry name" value="E3_ligase_sorting_rcpt"/>
</dbReference>
<comment type="subcellular location">
    <subcellularLocation>
        <location evidence="1">Membrane</location>
        <topology evidence="1">Single-pass membrane protein</topology>
    </subcellularLocation>
</comment>
<dbReference type="GO" id="GO:0008270">
    <property type="term" value="F:zinc ion binding"/>
    <property type="evidence" value="ECO:0007669"/>
    <property type="project" value="UniProtKB-KW"/>
</dbReference>
<dbReference type="SMART" id="SM00184">
    <property type="entry name" value="RING"/>
    <property type="match status" value="1"/>
</dbReference>
<evidence type="ECO:0000256" key="3">
    <source>
        <dbReference type="ARBA" id="ARBA00022723"/>
    </source>
</evidence>
<gene>
    <name evidence="12" type="ORF">HERI1096_LOCUS13771</name>
</gene>
<feature type="region of interest" description="Disordered" evidence="9">
    <location>
        <begin position="257"/>
        <end position="317"/>
    </location>
</feature>
<dbReference type="InterPro" id="IPR017907">
    <property type="entry name" value="Znf_RING_CS"/>
</dbReference>
<keyword evidence="4 8" id="KW-0863">Zinc-finger</keyword>
<evidence type="ECO:0000256" key="9">
    <source>
        <dbReference type="SAM" id="MobiDB-lite"/>
    </source>
</evidence>
<evidence type="ECO:0000256" key="1">
    <source>
        <dbReference type="ARBA" id="ARBA00004167"/>
    </source>
</evidence>
<dbReference type="PROSITE" id="PS00518">
    <property type="entry name" value="ZF_RING_1"/>
    <property type="match status" value="1"/>
</dbReference>
<organism evidence="12">
    <name type="scientific">Haptolina ericina</name>
    <dbReference type="NCBI Taxonomy" id="156174"/>
    <lineage>
        <taxon>Eukaryota</taxon>
        <taxon>Haptista</taxon>
        <taxon>Haptophyta</taxon>
        <taxon>Prymnesiophyceae</taxon>
        <taxon>Prymnesiales</taxon>
        <taxon>Prymnesiaceae</taxon>
        <taxon>Haptolina</taxon>
    </lineage>
</organism>
<feature type="transmembrane region" description="Helical" evidence="10">
    <location>
        <begin position="20"/>
        <end position="39"/>
    </location>
</feature>
<evidence type="ECO:0000256" key="4">
    <source>
        <dbReference type="ARBA" id="ARBA00022771"/>
    </source>
</evidence>
<evidence type="ECO:0000259" key="11">
    <source>
        <dbReference type="PROSITE" id="PS50089"/>
    </source>
</evidence>
<protein>
    <recommendedName>
        <fullName evidence="11">RING-type domain-containing protein</fullName>
    </recommendedName>
</protein>
<evidence type="ECO:0000256" key="6">
    <source>
        <dbReference type="ARBA" id="ARBA00022989"/>
    </source>
</evidence>
<keyword evidence="3" id="KW-0479">Metal-binding</keyword>
<feature type="transmembrane region" description="Helical" evidence="10">
    <location>
        <begin position="45"/>
        <end position="64"/>
    </location>
</feature>
<dbReference type="AlphaFoldDB" id="A0A7S3ARJ4"/>
<evidence type="ECO:0000256" key="2">
    <source>
        <dbReference type="ARBA" id="ARBA00022692"/>
    </source>
</evidence>
<dbReference type="CDD" id="cd16454">
    <property type="entry name" value="RING-H2_PA-TM-RING"/>
    <property type="match status" value="1"/>
</dbReference>
<keyword evidence="6 10" id="KW-1133">Transmembrane helix</keyword>
<dbReference type="Pfam" id="PF13639">
    <property type="entry name" value="zf-RING_2"/>
    <property type="match status" value="1"/>
</dbReference>
<feature type="transmembrane region" description="Helical" evidence="10">
    <location>
        <begin position="133"/>
        <end position="160"/>
    </location>
</feature>
<dbReference type="PANTHER" id="PTHR47168:SF1">
    <property type="entry name" value="OS02G0798600 PROTEIN"/>
    <property type="match status" value="1"/>
</dbReference>
<keyword evidence="5" id="KW-0862">Zinc</keyword>
<sequence length="317" mass="34205">MSSYFSTSFCFCFEMREGMLLLSSLHMFAALFWMASMSFTSGDEVIAPILHSVTITLLTINSLLGLSAVKSGSESVALALCTTFGVQFVVLLVDLGWNPPATCSQGSVATSSALSRLLAHLLWTADACLLMSILGWIALGAALVVVVYLWYMCFCFWHLLRIASVSTRRVLQAIKALPCKQYHPDAAAAEDSTDPGSCAICLSDFEEGELVRTLPCAHDFCKPCIDSWIKRQGMAASCPLCKRAIVSRDPQVVNANEDVEEASTDTVEGDSGGTATGTRHVRQSRLRPLRSGDALLAPAAEERPQHEALLQASSSVQ</sequence>
<dbReference type="InterPro" id="IPR013083">
    <property type="entry name" value="Znf_RING/FYVE/PHD"/>
</dbReference>